<reference evidence="2 3" key="1">
    <citation type="journal article" date="2019" name="Commun. Biol.">
        <title>The bagworm genome reveals a unique fibroin gene that provides high tensile strength.</title>
        <authorList>
            <person name="Kono N."/>
            <person name="Nakamura H."/>
            <person name="Ohtoshi R."/>
            <person name="Tomita M."/>
            <person name="Numata K."/>
            <person name="Arakawa K."/>
        </authorList>
    </citation>
    <scope>NUCLEOTIDE SEQUENCE [LARGE SCALE GENOMIC DNA]</scope>
</reference>
<protein>
    <submittedName>
        <fullName evidence="2">Uncharacterized protein</fullName>
    </submittedName>
</protein>
<keyword evidence="3" id="KW-1185">Reference proteome</keyword>
<feature type="region of interest" description="Disordered" evidence="1">
    <location>
        <begin position="1"/>
        <end position="24"/>
    </location>
</feature>
<comment type="caution">
    <text evidence="2">The sequence shown here is derived from an EMBL/GenBank/DDBJ whole genome shotgun (WGS) entry which is preliminary data.</text>
</comment>
<organism evidence="2 3">
    <name type="scientific">Eumeta variegata</name>
    <name type="common">Bagworm moth</name>
    <name type="synonym">Eumeta japonica</name>
    <dbReference type="NCBI Taxonomy" id="151549"/>
    <lineage>
        <taxon>Eukaryota</taxon>
        <taxon>Metazoa</taxon>
        <taxon>Ecdysozoa</taxon>
        <taxon>Arthropoda</taxon>
        <taxon>Hexapoda</taxon>
        <taxon>Insecta</taxon>
        <taxon>Pterygota</taxon>
        <taxon>Neoptera</taxon>
        <taxon>Endopterygota</taxon>
        <taxon>Lepidoptera</taxon>
        <taxon>Glossata</taxon>
        <taxon>Ditrysia</taxon>
        <taxon>Tineoidea</taxon>
        <taxon>Psychidae</taxon>
        <taxon>Oiketicinae</taxon>
        <taxon>Eumeta</taxon>
    </lineage>
</organism>
<proteinExistence type="predicted"/>
<name>A0A4C1X435_EUMVA</name>
<evidence type="ECO:0000256" key="1">
    <source>
        <dbReference type="SAM" id="MobiDB-lite"/>
    </source>
</evidence>
<gene>
    <name evidence="2" type="ORF">EVAR_45813_1</name>
</gene>
<sequence length="102" mass="11093">MVAHDLDQVISPSSGRPSHAVGPVTQLTQTSNQYRLVTGLIVIKSEVGLEFGIWNDIAIMIDMVIDRYKRYAQRTKLCRSELPANDASAASALHAPSPFSPA</sequence>
<evidence type="ECO:0000313" key="3">
    <source>
        <dbReference type="Proteomes" id="UP000299102"/>
    </source>
</evidence>
<dbReference type="Proteomes" id="UP000299102">
    <property type="component" value="Unassembled WGS sequence"/>
</dbReference>
<dbReference type="EMBL" id="BGZK01000707">
    <property type="protein sequence ID" value="GBP57057.1"/>
    <property type="molecule type" value="Genomic_DNA"/>
</dbReference>
<accession>A0A4C1X435</accession>
<dbReference type="AlphaFoldDB" id="A0A4C1X435"/>
<evidence type="ECO:0000313" key="2">
    <source>
        <dbReference type="EMBL" id="GBP57057.1"/>
    </source>
</evidence>